<gene>
    <name evidence="8" type="ORF">BN860_02498g</name>
</gene>
<dbReference type="Gene3D" id="6.10.250.3440">
    <property type="match status" value="1"/>
</dbReference>
<evidence type="ECO:0000256" key="1">
    <source>
        <dbReference type="ARBA" id="ARBA00004173"/>
    </source>
</evidence>
<dbReference type="PANTHER" id="PTHR39150">
    <property type="entry name" value="54S RIBOSOMAL PROTEIN L28, MITOCHONDRIAL"/>
    <property type="match status" value="1"/>
</dbReference>
<evidence type="ECO:0000313" key="8">
    <source>
        <dbReference type="EMBL" id="CDF89821.1"/>
    </source>
</evidence>
<dbReference type="Pfam" id="PF09812">
    <property type="entry name" value="MRP-L28"/>
    <property type="match status" value="1"/>
</dbReference>
<dbReference type="InterPro" id="IPR042831">
    <property type="entry name" value="Ribosomal_mL40_fung"/>
</dbReference>
<dbReference type="AlphaFoldDB" id="A0A8J2T7Z7"/>
<keyword evidence="6" id="KW-0687">Ribonucleoprotein</keyword>
<dbReference type="GO" id="GO:0003735">
    <property type="term" value="F:structural constituent of ribosome"/>
    <property type="evidence" value="ECO:0007669"/>
    <property type="project" value="InterPro"/>
</dbReference>
<dbReference type="GO" id="GO:0005739">
    <property type="term" value="C:mitochondrion"/>
    <property type="evidence" value="ECO:0007669"/>
    <property type="project" value="UniProtKB-SubCell"/>
</dbReference>
<dbReference type="PANTHER" id="PTHR39150:SF1">
    <property type="entry name" value="LARGE RIBOSOMAL SUBUNIT PROTEIN ML40"/>
    <property type="match status" value="1"/>
</dbReference>
<evidence type="ECO:0000256" key="4">
    <source>
        <dbReference type="ARBA" id="ARBA00022980"/>
    </source>
</evidence>
<organism evidence="8 9">
    <name type="scientific">Zygosaccharomyces bailii (strain CLIB 213 / ATCC 58445 / CBS 680 / BCRC 21525 / NBRC 1098 / NCYC 1416 / NRRL Y-2227)</name>
    <dbReference type="NCBI Taxonomy" id="1333698"/>
    <lineage>
        <taxon>Eukaryota</taxon>
        <taxon>Fungi</taxon>
        <taxon>Dikarya</taxon>
        <taxon>Ascomycota</taxon>
        <taxon>Saccharomycotina</taxon>
        <taxon>Saccharomycetes</taxon>
        <taxon>Saccharomycetales</taxon>
        <taxon>Saccharomycetaceae</taxon>
        <taxon>Zygosaccharomyces</taxon>
    </lineage>
</organism>
<evidence type="ECO:0000313" key="9">
    <source>
        <dbReference type="Proteomes" id="UP000019375"/>
    </source>
</evidence>
<keyword evidence="9" id="KW-1185">Reference proteome</keyword>
<accession>A0A8J2T7Z7</accession>
<reference evidence="9" key="1">
    <citation type="journal article" date="2013" name="Genome Announc.">
        <title>Genome sequence of the food spoilage yeast Zygosaccharomyces bailii CLIB 213(T).</title>
        <authorList>
            <person name="Galeote V."/>
            <person name="Bigey F."/>
            <person name="Devillers H."/>
            <person name="Neuveglise C."/>
            <person name="Dequin S."/>
        </authorList>
    </citation>
    <scope>NUCLEOTIDE SEQUENCE [LARGE SCALE GENOMIC DNA]</scope>
    <source>
        <strain evidence="9">CLIB 213 / ATCC 58445 / CBS 680 / CCRC 21525 / NBRC 1098 / NCYC 1416 / NRRL Y-2227</strain>
    </source>
</reference>
<evidence type="ECO:0000256" key="2">
    <source>
        <dbReference type="ARBA" id="ARBA00009360"/>
    </source>
</evidence>
<dbReference type="GO" id="GO:0005840">
    <property type="term" value="C:ribosome"/>
    <property type="evidence" value="ECO:0007669"/>
    <property type="project" value="UniProtKB-KW"/>
</dbReference>
<evidence type="ECO:0000256" key="3">
    <source>
        <dbReference type="ARBA" id="ARBA00022946"/>
    </source>
</evidence>
<dbReference type="OrthoDB" id="2098203at2759"/>
<keyword evidence="3" id="KW-0809">Transit peptide</keyword>
<comment type="subcellular location">
    <subcellularLocation>
        <location evidence="1">Mitochondrion</location>
    </subcellularLocation>
</comment>
<evidence type="ECO:0000256" key="7">
    <source>
        <dbReference type="ARBA" id="ARBA00035192"/>
    </source>
</evidence>
<dbReference type="Proteomes" id="UP000019375">
    <property type="component" value="Unassembled WGS sequence"/>
</dbReference>
<name>A0A8J2T7Z7_ZYGB2</name>
<sequence length="158" mass="18038">MFPSTASRSLSTSPNSATLIYAKQTSKLTSVVFTRGKRTKSKGGLPPLVQRAITQLSVLSASKKQPKLLKLSREDFIKHQTIQHCWATYQKELRAQRNEQLKLQYKSAKEAMDALKELNPTLFEAANAPEDGKRFPMELKVPTEYPPDKVWHYNFKKE</sequence>
<evidence type="ECO:0000256" key="6">
    <source>
        <dbReference type="ARBA" id="ARBA00023274"/>
    </source>
</evidence>
<dbReference type="EMBL" id="HG316458">
    <property type="protein sequence ID" value="CDF89821.1"/>
    <property type="molecule type" value="Genomic_DNA"/>
</dbReference>
<keyword evidence="5" id="KW-0496">Mitochondrion</keyword>
<dbReference type="GO" id="GO:0032543">
    <property type="term" value="P:mitochondrial translation"/>
    <property type="evidence" value="ECO:0007669"/>
    <property type="project" value="InterPro"/>
</dbReference>
<dbReference type="InterPro" id="IPR019192">
    <property type="entry name" value="Ribosomal_mL40"/>
</dbReference>
<proteinExistence type="inferred from homology"/>
<dbReference type="FunFam" id="6.10.250.3440:FF:000001">
    <property type="entry name" value="Mitochondrial ribosomal protein L40"/>
    <property type="match status" value="1"/>
</dbReference>
<comment type="similarity">
    <text evidence="2">Belongs to the mitochondrion-specific ribosomal protein mL40 family.</text>
</comment>
<dbReference type="GO" id="GO:1990904">
    <property type="term" value="C:ribonucleoprotein complex"/>
    <property type="evidence" value="ECO:0007669"/>
    <property type="project" value="UniProtKB-KW"/>
</dbReference>
<protein>
    <recommendedName>
        <fullName evidence="7">Large ribosomal subunit protein mL40</fullName>
    </recommendedName>
</protein>
<keyword evidence="4" id="KW-0689">Ribosomal protein</keyword>
<evidence type="ECO:0000256" key="5">
    <source>
        <dbReference type="ARBA" id="ARBA00023128"/>
    </source>
</evidence>